<dbReference type="Gene3D" id="3.40.50.1820">
    <property type="entry name" value="alpha/beta hydrolase"/>
    <property type="match status" value="1"/>
</dbReference>
<evidence type="ECO:0000259" key="1">
    <source>
        <dbReference type="Pfam" id="PF12697"/>
    </source>
</evidence>
<comment type="caution">
    <text evidence="2">The sequence shown here is derived from an EMBL/GenBank/DDBJ whole genome shotgun (WGS) entry which is preliminary data.</text>
</comment>
<dbReference type="Pfam" id="PF12697">
    <property type="entry name" value="Abhydrolase_6"/>
    <property type="match status" value="1"/>
</dbReference>
<gene>
    <name evidence="2" type="ORF">EV672_101212</name>
</gene>
<dbReference type="InterPro" id="IPR000073">
    <property type="entry name" value="AB_hydrolase_1"/>
</dbReference>
<sequence>MDLISWQHPTRHGFTLRGWHTPPSGKPLLHFLHGNGFCGRVYEPMLRHLSAHFDLWLSDAQGHGDSDHGERFVGWNRSADLAVEALKSQGQAFAGVRHVAAGHSFGGVLTALIAGEHRGLFERVVLLDPVLFSPAMLMGMSLGELTGVLRHTPLARQARARRDHWPSRAEAQAALTGRGTYKGWTDDAMQAFVTHALADADDGVRLKCQPSREAEIFSSGPDRLWSVLGRVRTPVLMLHAQHTFPFVGEAAQRWRQLNDAVETREVPGGHCFMQEDPAHAAQQVHAFLSQA</sequence>
<dbReference type="Proteomes" id="UP000294593">
    <property type="component" value="Unassembled WGS sequence"/>
</dbReference>
<dbReference type="SUPFAM" id="SSF53474">
    <property type="entry name" value="alpha/beta-Hydrolases"/>
    <property type="match status" value="1"/>
</dbReference>
<evidence type="ECO:0000313" key="3">
    <source>
        <dbReference type="Proteomes" id="UP000294593"/>
    </source>
</evidence>
<protein>
    <submittedName>
        <fullName evidence="2">Pimeloyl-ACP methyl ester carboxylesterase</fullName>
    </submittedName>
</protein>
<dbReference type="InterPro" id="IPR050266">
    <property type="entry name" value="AB_hydrolase_sf"/>
</dbReference>
<organism evidence="2 3">
    <name type="scientific">Aquabacterium commune</name>
    <dbReference type="NCBI Taxonomy" id="70586"/>
    <lineage>
        <taxon>Bacteria</taxon>
        <taxon>Pseudomonadati</taxon>
        <taxon>Pseudomonadota</taxon>
        <taxon>Betaproteobacteria</taxon>
        <taxon>Burkholderiales</taxon>
        <taxon>Aquabacterium</taxon>
    </lineage>
</organism>
<evidence type="ECO:0000313" key="2">
    <source>
        <dbReference type="EMBL" id="TDP88075.1"/>
    </source>
</evidence>
<dbReference type="RefSeq" id="WP_133605732.1">
    <property type="nucleotide sequence ID" value="NZ_SNXW01000001.1"/>
</dbReference>
<proteinExistence type="predicted"/>
<dbReference type="OrthoDB" id="8523637at2"/>
<dbReference type="EMBL" id="SNXW01000001">
    <property type="protein sequence ID" value="TDP88075.1"/>
    <property type="molecule type" value="Genomic_DNA"/>
</dbReference>
<feature type="domain" description="AB hydrolase-1" evidence="1">
    <location>
        <begin position="31"/>
        <end position="279"/>
    </location>
</feature>
<dbReference type="AlphaFoldDB" id="A0A4R6RPE5"/>
<keyword evidence="3" id="KW-1185">Reference proteome</keyword>
<dbReference type="InterPro" id="IPR029058">
    <property type="entry name" value="AB_hydrolase_fold"/>
</dbReference>
<accession>A0A4R6RPE5</accession>
<dbReference type="GO" id="GO:0016020">
    <property type="term" value="C:membrane"/>
    <property type="evidence" value="ECO:0007669"/>
    <property type="project" value="TreeGrafter"/>
</dbReference>
<reference evidence="2 3" key="1">
    <citation type="submission" date="2019-03" db="EMBL/GenBank/DDBJ databases">
        <title>Genomic Encyclopedia of Type Strains, Phase IV (KMG-IV): sequencing the most valuable type-strain genomes for metagenomic binning, comparative biology and taxonomic classification.</title>
        <authorList>
            <person name="Goeker M."/>
        </authorList>
    </citation>
    <scope>NUCLEOTIDE SEQUENCE [LARGE SCALE GENOMIC DNA]</scope>
    <source>
        <strain evidence="2 3">DSM 11901</strain>
    </source>
</reference>
<name>A0A4R6RPE5_9BURK</name>
<dbReference type="PANTHER" id="PTHR43798">
    <property type="entry name" value="MONOACYLGLYCEROL LIPASE"/>
    <property type="match status" value="1"/>
</dbReference>
<dbReference type="PANTHER" id="PTHR43798:SF33">
    <property type="entry name" value="HYDROLASE, PUTATIVE (AFU_ORTHOLOGUE AFUA_2G14860)-RELATED"/>
    <property type="match status" value="1"/>
</dbReference>